<dbReference type="GO" id="GO:0043565">
    <property type="term" value="F:sequence-specific DNA binding"/>
    <property type="evidence" value="ECO:0007669"/>
    <property type="project" value="InterPro"/>
</dbReference>
<dbReference type="InterPro" id="IPR018060">
    <property type="entry name" value="HTH_AraC"/>
</dbReference>
<comment type="caution">
    <text evidence="6">The sequence shown here is derived from an EMBL/GenBank/DDBJ whole genome shotgun (WGS) entry which is preliminary data.</text>
</comment>
<evidence type="ECO:0000256" key="2">
    <source>
        <dbReference type="ARBA" id="ARBA00023125"/>
    </source>
</evidence>
<feature type="domain" description="HTH araC/xylS-type" evidence="4">
    <location>
        <begin position="8"/>
        <end position="106"/>
    </location>
</feature>
<dbReference type="AlphaFoldDB" id="E7GDD0"/>
<dbReference type="HOGENOM" id="CLU_985909_0_0_9"/>
<dbReference type="PROSITE" id="PS00041">
    <property type="entry name" value="HTH_ARAC_FAMILY_1"/>
    <property type="match status" value="1"/>
</dbReference>
<feature type="domain" description="N-acetyltransferase" evidence="5">
    <location>
        <begin position="134"/>
        <end position="278"/>
    </location>
</feature>
<evidence type="ECO:0000313" key="7">
    <source>
        <dbReference type="Proteomes" id="UP000003157"/>
    </source>
</evidence>
<dbReference type="eggNOG" id="COG2207">
    <property type="taxonomic scope" value="Bacteria"/>
</dbReference>
<reference evidence="6 7" key="1">
    <citation type="submission" date="2010-12" db="EMBL/GenBank/DDBJ databases">
        <title>The Genome Sequence of Coprobacillus sp. strain 29_1.</title>
        <authorList>
            <consortium name="The Broad Institute Genome Sequencing Platform"/>
            <person name="Earl A."/>
            <person name="Ward D."/>
            <person name="Feldgarden M."/>
            <person name="Gevers D."/>
            <person name="Daigneault M."/>
            <person name="Sibley C.D."/>
            <person name="White A."/>
            <person name="Strauss J."/>
            <person name="Allen-Vercoe E."/>
            <person name="Young S.K."/>
            <person name="Zeng Q."/>
            <person name="Gargeya S."/>
            <person name="Fitzgerald M."/>
            <person name="Haas B."/>
            <person name="Abouelleil A."/>
            <person name="Alvarado L."/>
            <person name="Arachchi H.M."/>
            <person name="Berlin A."/>
            <person name="Brown A."/>
            <person name="Chapman S.B."/>
            <person name="Chen Z."/>
            <person name="Dunbar C."/>
            <person name="Freedman E."/>
            <person name="Gearin G."/>
            <person name="Gellesch M."/>
            <person name="Goldberg J."/>
            <person name="Griggs A."/>
            <person name="Gujja S."/>
            <person name="Heilman E."/>
            <person name="Heiman D."/>
            <person name="Howarth C."/>
            <person name="Larson L."/>
            <person name="Lui A."/>
            <person name="MacDonald P.J.P."/>
            <person name="Mehta T."/>
            <person name="Montmayeur A."/>
            <person name="Murphy C."/>
            <person name="Neiman D."/>
            <person name="Pearson M."/>
            <person name="Priest M."/>
            <person name="Roberts A."/>
            <person name="Saif S."/>
            <person name="Shea T."/>
            <person name="Shenoy N."/>
            <person name="Sisk P."/>
            <person name="Stolte C."/>
            <person name="Sykes S."/>
            <person name="White J."/>
            <person name="Yandava C."/>
            <person name="Nusbaum C."/>
            <person name="Birren B."/>
        </authorList>
    </citation>
    <scope>NUCLEOTIDE SEQUENCE [LARGE SCALE GENOMIC DNA]</scope>
    <source>
        <strain evidence="6 7">29_1</strain>
    </source>
</reference>
<dbReference type="InterPro" id="IPR018062">
    <property type="entry name" value="HTH_AraC-typ_CS"/>
</dbReference>
<dbReference type="Gene3D" id="1.10.10.60">
    <property type="entry name" value="Homeodomain-like"/>
    <property type="match status" value="2"/>
</dbReference>
<name>E7GDD0_9FIRM</name>
<gene>
    <name evidence="6" type="ORF">HMPREF9488_02773</name>
</gene>
<dbReference type="InterPro" id="IPR020449">
    <property type="entry name" value="Tscrpt_reg_AraC-type_HTH"/>
</dbReference>
<evidence type="ECO:0000259" key="4">
    <source>
        <dbReference type="PROSITE" id="PS01124"/>
    </source>
</evidence>
<dbReference type="PRINTS" id="PR00032">
    <property type="entry name" value="HTHARAC"/>
</dbReference>
<dbReference type="GeneID" id="78228339"/>
<dbReference type="STRING" id="100884.GCA_000269565_00426"/>
<dbReference type="InterPro" id="IPR000182">
    <property type="entry name" value="GNAT_dom"/>
</dbReference>
<accession>E7GDD0</accession>
<dbReference type="GO" id="GO:0016747">
    <property type="term" value="F:acyltransferase activity, transferring groups other than amino-acyl groups"/>
    <property type="evidence" value="ECO:0007669"/>
    <property type="project" value="InterPro"/>
</dbReference>
<dbReference type="Gene3D" id="3.40.630.30">
    <property type="match status" value="1"/>
</dbReference>
<organism evidence="6 7">
    <name type="scientific">Coprobacillus cateniformis</name>
    <dbReference type="NCBI Taxonomy" id="100884"/>
    <lineage>
        <taxon>Bacteria</taxon>
        <taxon>Bacillati</taxon>
        <taxon>Bacillota</taxon>
        <taxon>Erysipelotrichia</taxon>
        <taxon>Erysipelotrichales</taxon>
        <taxon>Coprobacillaceae</taxon>
        <taxon>Coprobacillus</taxon>
    </lineage>
</organism>
<dbReference type="InterPro" id="IPR050959">
    <property type="entry name" value="MarA-like"/>
</dbReference>
<evidence type="ECO:0000256" key="1">
    <source>
        <dbReference type="ARBA" id="ARBA00023015"/>
    </source>
</evidence>
<dbReference type="EMBL" id="ADKX01000041">
    <property type="protein sequence ID" value="EFW03981.1"/>
    <property type="molecule type" value="Genomic_DNA"/>
</dbReference>
<keyword evidence="2" id="KW-0238">DNA-binding</keyword>
<keyword evidence="3" id="KW-0804">Transcription</keyword>
<evidence type="ECO:0000313" key="6">
    <source>
        <dbReference type="EMBL" id="EFW03981.1"/>
    </source>
</evidence>
<dbReference type="SUPFAM" id="SSF55729">
    <property type="entry name" value="Acyl-CoA N-acyltransferases (Nat)"/>
    <property type="match status" value="1"/>
</dbReference>
<evidence type="ECO:0000259" key="5">
    <source>
        <dbReference type="PROSITE" id="PS51186"/>
    </source>
</evidence>
<dbReference type="GO" id="GO:0003700">
    <property type="term" value="F:DNA-binding transcription factor activity"/>
    <property type="evidence" value="ECO:0007669"/>
    <property type="project" value="InterPro"/>
</dbReference>
<sequence length="282" mass="33332">MNKIHNIMTVIDYIEENLSDKLNLYNISQAVGYSKYHLHRMFADTIGISIHDYVQRRKLTEAAKLLVFSQKPILEISLVAGYESQQAFSKIFKQMYKQTPNEYRNNQNFYPLQLRFQFNKEIKHLTSQDIQKKIHLASLSDIPAWMNLVHLIIDGFPNLDKTKYMQTLEKYIDQKRAFILKEEDLAIGVMLMNEETGSIDFFGVHPLYHKYGIMEAFINKLRNELIPDIDITITTFRLGDKADTGYRKLYKDLGFIEDELLIEFNYPTQKLRLTKQEESYYE</sequence>
<dbReference type="RefSeq" id="WP_008789860.1">
    <property type="nucleotide sequence ID" value="NZ_AKCB01000001.1"/>
</dbReference>
<dbReference type="OrthoDB" id="8365150at2"/>
<protein>
    <submittedName>
        <fullName evidence="6">AraC-family transcriptional regulator</fullName>
    </submittedName>
</protein>
<dbReference type="InterPro" id="IPR016181">
    <property type="entry name" value="Acyl_CoA_acyltransferase"/>
</dbReference>
<dbReference type="PANTHER" id="PTHR47504">
    <property type="entry name" value="RIGHT ORIGIN-BINDING PROTEIN"/>
    <property type="match status" value="1"/>
</dbReference>
<dbReference type="SUPFAM" id="SSF46689">
    <property type="entry name" value="Homeodomain-like"/>
    <property type="match status" value="2"/>
</dbReference>
<dbReference type="InterPro" id="IPR009057">
    <property type="entry name" value="Homeodomain-like_sf"/>
</dbReference>
<evidence type="ECO:0000256" key="3">
    <source>
        <dbReference type="ARBA" id="ARBA00023163"/>
    </source>
</evidence>
<proteinExistence type="predicted"/>
<dbReference type="PANTHER" id="PTHR47504:SF5">
    <property type="entry name" value="RIGHT ORIGIN-BINDING PROTEIN"/>
    <property type="match status" value="1"/>
</dbReference>
<dbReference type="SMART" id="SM00342">
    <property type="entry name" value="HTH_ARAC"/>
    <property type="match status" value="1"/>
</dbReference>
<dbReference type="PROSITE" id="PS51186">
    <property type="entry name" value="GNAT"/>
    <property type="match status" value="1"/>
</dbReference>
<keyword evidence="1" id="KW-0805">Transcription regulation</keyword>
<dbReference type="Pfam" id="PF12833">
    <property type="entry name" value="HTH_18"/>
    <property type="match status" value="1"/>
</dbReference>
<keyword evidence="7" id="KW-1185">Reference proteome</keyword>
<dbReference type="PROSITE" id="PS01124">
    <property type="entry name" value="HTH_ARAC_FAMILY_2"/>
    <property type="match status" value="1"/>
</dbReference>
<dbReference type="Proteomes" id="UP000003157">
    <property type="component" value="Unassembled WGS sequence"/>
</dbReference>